<dbReference type="GO" id="GO:0006281">
    <property type="term" value="P:DNA repair"/>
    <property type="evidence" value="ECO:0007669"/>
    <property type="project" value="UniProtKB-KW"/>
</dbReference>
<keyword evidence="7" id="KW-0460">Magnesium</keyword>
<dbReference type="PANTHER" id="PTHR11081:SF59">
    <property type="entry name" value="FI23547P1"/>
    <property type="match status" value="1"/>
</dbReference>
<keyword evidence="2" id="KW-0540">Nuclease</keyword>
<dbReference type="Pfam" id="PF00867">
    <property type="entry name" value="XPG_I"/>
    <property type="match status" value="1"/>
</dbReference>
<proteinExistence type="inferred from homology"/>
<dbReference type="GO" id="GO:0003697">
    <property type="term" value="F:single-stranded DNA binding"/>
    <property type="evidence" value="ECO:0007669"/>
    <property type="project" value="EnsemblPlants"/>
</dbReference>
<dbReference type="InterPro" id="IPR006086">
    <property type="entry name" value="XPG-I_dom"/>
</dbReference>
<dbReference type="SUPFAM" id="SSF88723">
    <property type="entry name" value="PIN domain-like"/>
    <property type="match status" value="1"/>
</dbReference>
<dbReference type="Gene3D" id="3.40.50.1010">
    <property type="entry name" value="5'-nuclease"/>
    <property type="match status" value="1"/>
</dbReference>
<evidence type="ECO:0000256" key="10">
    <source>
        <dbReference type="SAM" id="MobiDB-lite"/>
    </source>
</evidence>
<dbReference type="GO" id="GO:0046872">
    <property type="term" value="F:metal ion binding"/>
    <property type="evidence" value="ECO:0007669"/>
    <property type="project" value="UniProtKB-KW"/>
</dbReference>
<evidence type="ECO:0000256" key="9">
    <source>
        <dbReference type="ARBA" id="ARBA00038112"/>
    </source>
</evidence>
<evidence type="ECO:0000259" key="11">
    <source>
        <dbReference type="SMART" id="SM00484"/>
    </source>
</evidence>
<gene>
    <name evidence="12" type="ORF">A4U43_C01F19170</name>
</gene>
<evidence type="ECO:0000256" key="1">
    <source>
        <dbReference type="ARBA" id="ARBA00001946"/>
    </source>
</evidence>
<feature type="domain" description="XPG-I" evidence="11">
    <location>
        <begin position="144"/>
        <end position="214"/>
    </location>
</feature>
<evidence type="ECO:0000256" key="5">
    <source>
        <dbReference type="ARBA" id="ARBA00022763"/>
    </source>
</evidence>
<keyword evidence="5" id="KW-0227">DNA damage</keyword>
<evidence type="ECO:0000256" key="6">
    <source>
        <dbReference type="ARBA" id="ARBA00022801"/>
    </source>
</evidence>
<name>A0A5P1FQS3_ASPOF</name>
<dbReference type="FunFam" id="1.10.150.20:FF:000030">
    <property type="entry name" value="Flap endonuclease GEN-like 1"/>
    <property type="match status" value="1"/>
</dbReference>
<feature type="region of interest" description="Disordered" evidence="10">
    <location>
        <begin position="589"/>
        <end position="616"/>
    </location>
</feature>
<evidence type="ECO:0000256" key="3">
    <source>
        <dbReference type="ARBA" id="ARBA00022723"/>
    </source>
</evidence>
<protein>
    <recommendedName>
        <fullName evidence="11">XPG-I domain-containing protein</fullName>
    </recommendedName>
</protein>
<sequence length="629" mass="71096">MGVGGHFWDLLKHYALLQRRRSLTVSNEGASRVGALYPSGSWGNTTWFRHPSRRRRQPRFPFPRPPHAHCFRTVALFAKMGAYPVFVLDGDPSPLKKQARVERFLRGSGVDSSAVAAEEGEETTSKNRNGLFARYVHECVELLELLGMPVLKANSEAEALCAQLNSEGHVDACITADSDAFLFGASCVIKSFKSNSKEPFECYYMSDVEAGVGLGRKQMVAIALLVGSDHDLGGVSGFGVDNAVRFVQLFTEEEILDRLSEIGKGVFPVLQDTIKSRMDLQIPSLHNNLTTPRFPHCSHCGHPGSKSAHLKSACEYCVVDGSKNCIEKPTDFKCKCPNCNMDRVFKEQKKQENWQIKVCKKIAEEHNFPNREIIDMYLCGNHGNHSENSDTAIRWNKPNLDNLADFLVYHQHWEPSYIRQRVLPMLSTIYLREIASSPNKSLLLHEQYEFHSILRVKIRYGHPYFLVKWKRAGPDSNIGIDDSSNEQSGTEESAQTVVRESTDLLDEPEIPQILIDDGCWYLLTDENMELVQAAFPKLVERFLEEKRIKELKSKQRKVSMTEPVDGESNAVQLSITQFYRSAKSSTQLKLGDNAEKSSVIEGQPKKNRKTSTDLDHTLPKSVRRRLLFD</sequence>
<dbReference type="GO" id="GO:0003690">
    <property type="term" value="F:double-stranded DNA binding"/>
    <property type="evidence" value="ECO:0007669"/>
    <property type="project" value="EnsemblPlants"/>
</dbReference>
<dbReference type="PRINTS" id="PR00853">
    <property type="entry name" value="XPGRADSUPER"/>
</dbReference>
<feature type="compositionally biased region" description="Polar residues" evidence="10">
    <location>
        <begin position="485"/>
        <end position="499"/>
    </location>
</feature>
<comment type="cofactor">
    <cofactor evidence="1">
        <name>Mg(2+)</name>
        <dbReference type="ChEBI" id="CHEBI:18420"/>
    </cofactor>
</comment>
<evidence type="ECO:0000256" key="7">
    <source>
        <dbReference type="ARBA" id="ARBA00022842"/>
    </source>
</evidence>
<comment type="similarity">
    <text evidence="9">Belongs to the XPG/RAD2 endonuclease family. GEN subfamily.</text>
</comment>
<dbReference type="Gene3D" id="1.10.150.20">
    <property type="entry name" value="5' to 3' exonuclease, C-terminal subdomain"/>
    <property type="match status" value="1"/>
</dbReference>
<evidence type="ECO:0000256" key="8">
    <source>
        <dbReference type="ARBA" id="ARBA00023204"/>
    </source>
</evidence>
<dbReference type="OMA" id="RNLYFRT"/>
<evidence type="ECO:0000256" key="4">
    <source>
        <dbReference type="ARBA" id="ARBA00022759"/>
    </source>
</evidence>
<feature type="region of interest" description="Disordered" evidence="10">
    <location>
        <begin position="478"/>
        <end position="501"/>
    </location>
</feature>
<dbReference type="InterPro" id="IPR006084">
    <property type="entry name" value="XPG/Rad2"/>
</dbReference>
<evidence type="ECO:0000313" key="12">
    <source>
        <dbReference type="EMBL" id="ONK80558.1"/>
    </source>
</evidence>
<dbReference type="GO" id="GO:0009555">
    <property type="term" value="P:pollen development"/>
    <property type="evidence" value="ECO:0007669"/>
    <property type="project" value="EnsemblPlants"/>
</dbReference>
<dbReference type="Gramene" id="ONK80558">
    <property type="protein sequence ID" value="ONK80558"/>
    <property type="gene ID" value="A4U43_C01F19170"/>
</dbReference>
<dbReference type="PANTHER" id="PTHR11081">
    <property type="entry name" value="FLAP ENDONUCLEASE FAMILY MEMBER"/>
    <property type="match status" value="1"/>
</dbReference>
<keyword evidence="6" id="KW-0378">Hydrolase</keyword>
<dbReference type="SUPFAM" id="SSF47807">
    <property type="entry name" value="5' to 3' exonuclease, C-terminal subdomain"/>
    <property type="match status" value="1"/>
</dbReference>
<dbReference type="GO" id="GO:0005634">
    <property type="term" value="C:nucleus"/>
    <property type="evidence" value="ECO:0007669"/>
    <property type="project" value="EnsemblPlants"/>
</dbReference>
<dbReference type="CDD" id="cd09869">
    <property type="entry name" value="PIN_GEN1"/>
    <property type="match status" value="1"/>
</dbReference>
<dbReference type="InterPro" id="IPR036279">
    <property type="entry name" value="5-3_exonuclease_C_sf"/>
</dbReference>
<accession>A0A5P1FQS3</accession>
<dbReference type="EMBL" id="CM007381">
    <property type="protein sequence ID" value="ONK80558.1"/>
    <property type="molecule type" value="Genomic_DNA"/>
</dbReference>
<keyword evidence="4" id="KW-0255">Endonuclease</keyword>
<dbReference type="AlphaFoldDB" id="A0A5P1FQS3"/>
<evidence type="ECO:0000256" key="2">
    <source>
        <dbReference type="ARBA" id="ARBA00022722"/>
    </source>
</evidence>
<dbReference type="InterPro" id="IPR029060">
    <property type="entry name" value="PIN-like_dom_sf"/>
</dbReference>
<organism evidence="12 13">
    <name type="scientific">Asparagus officinalis</name>
    <name type="common">Garden asparagus</name>
    <dbReference type="NCBI Taxonomy" id="4686"/>
    <lineage>
        <taxon>Eukaryota</taxon>
        <taxon>Viridiplantae</taxon>
        <taxon>Streptophyta</taxon>
        <taxon>Embryophyta</taxon>
        <taxon>Tracheophyta</taxon>
        <taxon>Spermatophyta</taxon>
        <taxon>Magnoliopsida</taxon>
        <taxon>Liliopsida</taxon>
        <taxon>Asparagales</taxon>
        <taxon>Asparagaceae</taxon>
        <taxon>Asparagoideae</taxon>
        <taxon>Asparagus</taxon>
    </lineage>
</organism>
<keyword evidence="8" id="KW-0234">DNA repair</keyword>
<dbReference type="SMART" id="SM00484">
    <property type="entry name" value="XPGI"/>
    <property type="match status" value="1"/>
</dbReference>
<dbReference type="Proteomes" id="UP000243459">
    <property type="component" value="Chromosome 1"/>
</dbReference>
<dbReference type="GO" id="GO:0017108">
    <property type="term" value="F:5'-flap endonuclease activity"/>
    <property type="evidence" value="ECO:0007669"/>
    <property type="project" value="TreeGrafter"/>
</dbReference>
<reference evidence="13" key="1">
    <citation type="journal article" date="2017" name="Nat. Commun.">
        <title>The asparagus genome sheds light on the origin and evolution of a young Y chromosome.</title>
        <authorList>
            <person name="Harkess A."/>
            <person name="Zhou J."/>
            <person name="Xu C."/>
            <person name="Bowers J.E."/>
            <person name="Van der Hulst R."/>
            <person name="Ayyampalayam S."/>
            <person name="Mercati F."/>
            <person name="Riccardi P."/>
            <person name="McKain M.R."/>
            <person name="Kakrana A."/>
            <person name="Tang H."/>
            <person name="Ray J."/>
            <person name="Groenendijk J."/>
            <person name="Arikit S."/>
            <person name="Mathioni S.M."/>
            <person name="Nakano M."/>
            <person name="Shan H."/>
            <person name="Telgmann-Rauber A."/>
            <person name="Kanno A."/>
            <person name="Yue Z."/>
            <person name="Chen H."/>
            <person name="Li W."/>
            <person name="Chen Y."/>
            <person name="Xu X."/>
            <person name="Zhang Y."/>
            <person name="Luo S."/>
            <person name="Chen H."/>
            <person name="Gao J."/>
            <person name="Mao Z."/>
            <person name="Pires J.C."/>
            <person name="Luo M."/>
            <person name="Kudrna D."/>
            <person name="Wing R.A."/>
            <person name="Meyers B.C."/>
            <person name="Yi K."/>
            <person name="Kong H."/>
            <person name="Lavrijsen P."/>
            <person name="Sunseri F."/>
            <person name="Falavigna A."/>
            <person name="Ye Y."/>
            <person name="Leebens-Mack J.H."/>
            <person name="Chen G."/>
        </authorList>
    </citation>
    <scope>NUCLEOTIDE SEQUENCE [LARGE SCALE GENOMIC DNA]</scope>
    <source>
        <strain evidence="13">cv. DH0086</strain>
    </source>
</reference>
<evidence type="ECO:0000313" key="13">
    <source>
        <dbReference type="Proteomes" id="UP000243459"/>
    </source>
</evidence>
<keyword evidence="3" id="KW-0479">Metal-binding</keyword>
<keyword evidence="13" id="KW-1185">Reference proteome</keyword>